<evidence type="ECO:0000313" key="14">
    <source>
        <dbReference type="EMBL" id="BAG55488.1"/>
    </source>
</evidence>
<evidence type="ECO:0000259" key="13">
    <source>
        <dbReference type="PROSITE" id="PS50825"/>
    </source>
</evidence>
<dbReference type="PROSITE" id="PS00107">
    <property type="entry name" value="PROTEIN_KINASE_ATP"/>
    <property type="match status" value="1"/>
</dbReference>
<feature type="signal peptide" evidence="11">
    <location>
        <begin position="1"/>
        <end position="24"/>
    </location>
</feature>
<comment type="subcellular location">
    <subcellularLocation>
        <location evidence="1">Endomembrane system</location>
    </subcellularLocation>
</comment>
<feature type="domain" description="HYR" evidence="13">
    <location>
        <begin position="276"/>
        <end position="379"/>
    </location>
</feature>
<dbReference type="Pfam" id="PF07714">
    <property type="entry name" value="PK_Tyr_Ser-Thr"/>
    <property type="match status" value="1"/>
</dbReference>
<feature type="transmembrane region" description="Helical" evidence="10">
    <location>
        <begin position="1404"/>
        <end position="1426"/>
    </location>
</feature>
<dbReference type="InterPro" id="IPR008266">
    <property type="entry name" value="Tyr_kinase_AS"/>
</dbReference>
<evidence type="ECO:0000256" key="2">
    <source>
        <dbReference type="ARBA" id="ARBA00022679"/>
    </source>
</evidence>
<evidence type="ECO:0000256" key="8">
    <source>
        <dbReference type="ARBA" id="ARBA00023137"/>
    </source>
</evidence>
<keyword evidence="6 9" id="KW-0067">ATP-binding</keyword>
<dbReference type="FunFam" id="1.10.510.10:FF:001512">
    <property type="entry name" value="Receptor tyrosine-protein kinase erbB-2"/>
    <property type="match status" value="1"/>
</dbReference>
<accession>B3XVV3</accession>
<keyword evidence="14" id="KW-0675">Receptor</keyword>
<evidence type="ECO:0000256" key="10">
    <source>
        <dbReference type="SAM" id="Phobius"/>
    </source>
</evidence>
<feature type="domain" description="HYR" evidence="13">
    <location>
        <begin position="1021"/>
        <end position="1120"/>
    </location>
</feature>
<evidence type="ECO:0000256" key="7">
    <source>
        <dbReference type="ARBA" id="ARBA00023136"/>
    </source>
</evidence>
<dbReference type="GO" id="GO:0012505">
    <property type="term" value="C:endomembrane system"/>
    <property type="evidence" value="ECO:0007669"/>
    <property type="project" value="UniProtKB-SubCell"/>
</dbReference>
<feature type="domain" description="HYR" evidence="13">
    <location>
        <begin position="925"/>
        <end position="1020"/>
    </location>
</feature>
<evidence type="ECO:0000256" key="11">
    <source>
        <dbReference type="SAM" id="SignalP"/>
    </source>
</evidence>
<organism evidence="14">
    <name type="scientific">Monosiga ovata</name>
    <dbReference type="NCBI Taxonomy" id="81526"/>
    <lineage>
        <taxon>Eukaryota</taxon>
        <taxon>Choanoflagellata</taxon>
        <taxon>Craspedida</taxon>
        <taxon>Salpingoecidae</taxon>
        <taxon>Monosiga</taxon>
    </lineage>
</organism>
<dbReference type="InterPro" id="IPR017441">
    <property type="entry name" value="Protein_kinase_ATP_BS"/>
</dbReference>
<keyword evidence="3" id="KW-0677">Repeat</keyword>
<keyword evidence="4 9" id="KW-0547">Nucleotide-binding</keyword>
<dbReference type="GO" id="GO:0004713">
    <property type="term" value="F:protein tyrosine kinase activity"/>
    <property type="evidence" value="ECO:0007669"/>
    <property type="project" value="UniProtKB-KW"/>
</dbReference>
<feature type="domain" description="HYR" evidence="13">
    <location>
        <begin position="626"/>
        <end position="720"/>
    </location>
</feature>
<dbReference type="SUPFAM" id="SSF57184">
    <property type="entry name" value="Growth factor receptor domain"/>
    <property type="match status" value="1"/>
</dbReference>
<dbReference type="PROSITE" id="PS00109">
    <property type="entry name" value="PROTEIN_KINASE_TYR"/>
    <property type="match status" value="1"/>
</dbReference>
<keyword evidence="10" id="KW-1133">Transmembrane helix</keyword>
<dbReference type="PANTHER" id="PTHR24273">
    <property type="entry name" value="FI04643P-RELATED"/>
    <property type="match status" value="1"/>
</dbReference>
<evidence type="ECO:0000256" key="1">
    <source>
        <dbReference type="ARBA" id="ARBA00004308"/>
    </source>
</evidence>
<name>B3XVV3_9EUKA</name>
<dbReference type="PROSITE" id="PS50011">
    <property type="entry name" value="PROTEIN_KINASE_DOM"/>
    <property type="match status" value="1"/>
</dbReference>
<keyword evidence="5 14" id="KW-0418">Kinase</keyword>
<reference evidence="14" key="1">
    <citation type="journal article" date="2008" name="FEBS Lett.">
        <title>Ancient divergence of animal protein tyrosine kinase genes demonstrated by a gene family tree including choanoflagellate genes.</title>
        <authorList>
            <person name="Suga H."/>
            <person name="Sasaki G."/>
            <person name="Kuma K."/>
            <person name="Nishiyori H."/>
            <person name="Hirose N."/>
            <person name="Su Z.H."/>
            <person name="Iwabe N."/>
            <person name="Miyata T."/>
        </authorList>
    </citation>
    <scope>NUCLEOTIDE SEQUENCE</scope>
</reference>
<dbReference type="Pfam" id="PF02494">
    <property type="entry name" value="HYR"/>
    <property type="match status" value="5"/>
</dbReference>
<dbReference type="SMART" id="SM00219">
    <property type="entry name" value="TyrKc"/>
    <property type="match status" value="1"/>
</dbReference>
<dbReference type="InterPro" id="IPR000719">
    <property type="entry name" value="Prot_kinase_dom"/>
</dbReference>
<keyword evidence="11" id="KW-0732">Signal</keyword>
<dbReference type="InterPro" id="IPR001245">
    <property type="entry name" value="Ser-Thr/Tyr_kinase_cat_dom"/>
</dbReference>
<dbReference type="SUPFAM" id="SSF56112">
    <property type="entry name" value="Protein kinase-like (PK-like)"/>
    <property type="match status" value="1"/>
</dbReference>
<dbReference type="InterPro" id="IPR011009">
    <property type="entry name" value="Kinase-like_dom_sf"/>
</dbReference>
<dbReference type="InterPro" id="IPR020635">
    <property type="entry name" value="Tyr_kinase_cat_dom"/>
</dbReference>
<dbReference type="InterPro" id="IPR003410">
    <property type="entry name" value="HYR_dom"/>
</dbReference>
<sequence>MAGTRGPSLALLCALACALTATQAKLCSECYMFPNSCPGNLIVNDTTVGINVPACNSTYAGVCCGPASPATCTLGPLSCGTPYQATCPNNTVSLFNAPTKKCSASCPPNYAQELPSSAFCVATNCLVVSGRDTTVCTTCAPGYALVAADGSCQLLPVLEVTVASASEDDSLPSTLASDGATGLAQTFSAPNIPTRNYASLLLNISATPQGRQARTAGDNLTATATCVLTVGNVKTTFYSNRTNILFNATVGNWWLNCTGKDSNNVTATIGTLISIVDVDPPVVRCQGDLVFPLPWNMSYVTYVYPTRLNVTANPPEAWDNVGIKTNTCTNLAGTGTRFVGMSFTTRKDYANGTLNTVKCTVTDNAGNSAYCTYNVTVYDITPPVITCPNDIYPNTSSRNYTTASYSAKCTDNVQCAVTKCFPPSGSQFGVGITPITCTSTDASLQNSSCTFNAITNDIGKPVLRCPNPTSYKIYVPSNNNVTTTIYPVTVTDNSGVDITSTLICTTDGEEIGYPDAVNLGIGVYNGSCTATDPYNNTKDCDFIVTVLDITVPSLSCPSIVIATTNTNLSTSNKTFTYTTNDNVGVASSYCNPASGSAFRMGTTYVTCRSTDTSNNARTCTFPYVVSDNQSPIVSCPANSKLNTTKSNNVTVTVGTPSAWDNVQVSSRSLAVSYPFGYSGSLPLGTSSFLMTLLGTAIFSYTAVDSTGLSATCSWSITVVNTGLPIDLTAPVIANCPSTPIYGIPSNIISSYVNPYIINATTGLNLGYAIVNWPDMSATDNSGSVTSGYYSWSLTPGPALVGEHLVGYQAVDPSGNIASCVFIVEVFDQQAPTFPSCPTNIVAYTGPTANATLITSWPPNGVLPSDNVGLATPTGICTSEPSGYCPFVGQNTPNFTFPVGSYQFTYEAYDTSGNAATPCTFSVTVIDNGLPTLTGCPPVGTLVTVSTLPDQALGDISSVCPNFTASDNVGLTYVNYTSVPAGYDCLTKTLVPITTGMTMTYAVEDAAGNRAACTFIIRVVDNQPPNFTTCGELTATFPNPQFLMNLGLVGTDQGKCTAALNLPSVIAATDNSNTVSLASVSIPSGLSVNSGFPTGLGILIYTAQDPSLNLASCEIIVDVEDQEKPRILNCPSVDNTTYRYVINTTLGLSTGSFIMPNLTATDNCGTPRMSYYPSFLSSNQNATFAYSSGVVDVEFTAADDAQNSVSCKFQVLVRDIEPPVMVNCPPGDPGTPGLYTRTTDPGSSGTRLVLPFVTAIDNVGTVFVTPSSVPAGYANSIYYNIGQYSVKYTASDLSNNIASCSINITVLDVEYPRIIVPSDITVSIMSEYETAAYVSWRTPVFATDNVFVVGTSASMVPGNFTPGTYSVYWYAWDASNNNASAFFNVTVLAFIPAASSSASTTAVTAAGGAGGGILLLLLIALVVILVIRRRHQRALARASSGYAELLSMSDEYILARARAIQSSLMVQRQSAPPVLVEKEFVHPERKFAPPPTTLAELETYMRETVGKEIDRADLTFGAELGAGEFGQVFEGYYLGEGRGEASKLTVAIKLLKSDGDVSSTTKARFLKEAAIMAQFNHPNIVSLVGVCTLPQKEPTLIVLEYMHLGSLHGYLLSPLVKGQVENITMVRMALDIVAGMQYLSEAGFVHRDLAARNVLLDKYMVCRIGDFGLSVDAMAEEGNGIYSGEEGARIPVRWTSLEAVTLRQFSSASDVWSFGVVLWEIWTYCQMPYGGWNNKKVIEQVSNGYRLPRPEECPYEIYKLMIECWNKNVARRATFLSARRSLIEVWKDLAGEVDPADDAPLYDNKLGWSENPDEEFGFGATGNNTLYDNGLEDPEMETKPVSKGVSDIGDKFDPLTNAILSAAQFATRSFHDDHSKKRDSTTMAHVTQNPIYDADIKPTLRETALNAPFLRQDIGYLHVGEEEQRDGFFE</sequence>
<feature type="domain" description="Protein kinase" evidence="12">
    <location>
        <begin position="1513"/>
        <end position="1786"/>
    </location>
</feature>
<evidence type="ECO:0000256" key="9">
    <source>
        <dbReference type="PROSITE-ProRule" id="PRU10141"/>
    </source>
</evidence>
<proteinExistence type="evidence at transcript level"/>
<dbReference type="InterPro" id="IPR009030">
    <property type="entry name" value="Growth_fac_rcpt_cys_sf"/>
</dbReference>
<evidence type="ECO:0000256" key="4">
    <source>
        <dbReference type="ARBA" id="ARBA00022741"/>
    </source>
</evidence>
<keyword evidence="10" id="KW-0812">Transmembrane</keyword>
<evidence type="ECO:0000256" key="6">
    <source>
        <dbReference type="ARBA" id="ARBA00022840"/>
    </source>
</evidence>
<dbReference type="PRINTS" id="PR00109">
    <property type="entry name" value="TYRKINASE"/>
</dbReference>
<dbReference type="PROSITE" id="PS50825">
    <property type="entry name" value="HYR"/>
    <property type="match status" value="8"/>
</dbReference>
<evidence type="ECO:0000256" key="3">
    <source>
        <dbReference type="ARBA" id="ARBA00022737"/>
    </source>
</evidence>
<protein>
    <submittedName>
        <fullName evidence="14">Receptor-type protein tyrosine kinase</fullName>
    </submittedName>
</protein>
<feature type="chain" id="PRO_5002800289" evidence="11">
    <location>
        <begin position="25"/>
        <end position="1929"/>
    </location>
</feature>
<feature type="binding site" evidence="9">
    <location>
        <position position="1548"/>
    </location>
    <ligand>
        <name>ATP</name>
        <dbReference type="ChEBI" id="CHEBI:30616"/>
    </ligand>
</feature>
<feature type="domain" description="HYR" evidence="13">
    <location>
        <begin position="725"/>
        <end position="827"/>
    </location>
</feature>
<feature type="domain" description="HYR" evidence="13">
    <location>
        <begin position="456"/>
        <end position="548"/>
    </location>
</feature>
<dbReference type="CDD" id="cd00192">
    <property type="entry name" value="PTKc"/>
    <property type="match status" value="1"/>
</dbReference>
<dbReference type="Gene3D" id="1.10.510.10">
    <property type="entry name" value="Transferase(Phosphotransferase) domain 1"/>
    <property type="match status" value="1"/>
</dbReference>
<evidence type="ECO:0000259" key="12">
    <source>
        <dbReference type="PROSITE" id="PS50011"/>
    </source>
</evidence>
<feature type="domain" description="HYR" evidence="13">
    <location>
        <begin position="1213"/>
        <end position="1307"/>
    </location>
</feature>
<dbReference type="GO" id="GO:0050793">
    <property type="term" value="P:regulation of developmental process"/>
    <property type="evidence" value="ECO:0007669"/>
    <property type="project" value="UniProtKB-ARBA"/>
</dbReference>
<evidence type="ECO:0000256" key="5">
    <source>
        <dbReference type="ARBA" id="ARBA00022777"/>
    </source>
</evidence>
<dbReference type="EMBL" id="AB098165">
    <property type="protein sequence ID" value="BAG55488.1"/>
    <property type="molecule type" value="mRNA"/>
</dbReference>
<keyword evidence="8" id="KW-0829">Tyrosine-protein kinase</keyword>
<dbReference type="GO" id="GO:0005524">
    <property type="term" value="F:ATP binding"/>
    <property type="evidence" value="ECO:0007669"/>
    <property type="project" value="UniProtKB-UniRule"/>
</dbReference>
<dbReference type="GO" id="GO:0048468">
    <property type="term" value="P:cell development"/>
    <property type="evidence" value="ECO:0007669"/>
    <property type="project" value="UniProtKB-ARBA"/>
</dbReference>
<keyword evidence="2" id="KW-0808">Transferase</keyword>
<dbReference type="PANTHER" id="PTHR24273:SF32">
    <property type="entry name" value="HYALIN"/>
    <property type="match status" value="1"/>
</dbReference>
<feature type="domain" description="HYR" evidence="13">
    <location>
        <begin position="1308"/>
        <end position="1388"/>
    </location>
</feature>
<keyword evidence="7 10" id="KW-0472">Membrane</keyword>